<reference evidence="4" key="1">
    <citation type="submission" date="2012-11" db="EMBL/GenBank/DDBJ databases">
        <authorList>
            <person name="Lucero-Rivera Y.E."/>
            <person name="Tovar-Ramirez D."/>
        </authorList>
    </citation>
    <scope>NUCLEOTIDE SEQUENCE [LARGE SCALE GENOMIC DNA]</scope>
    <source>
        <strain evidence="4">Araruama</strain>
    </source>
</reference>
<protein>
    <recommendedName>
        <fullName evidence="2">Putative restriction endonuclease domain-containing protein</fullName>
    </recommendedName>
</protein>
<name>A0A1V1P5P6_9BACT</name>
<evidence type="ECO:0000259" key="2">
    <source>
        <dbReference type="Pfam" id="PF05685"/>
    </source>
</evidence>
<organism evidence="3 4">
    <name type="scientific">Candidatus Magnetoglobus multicellularis str. Araruama</name>
    <dbReference type="NCBI Taxonomy" id="890399"/>
    <lineage>
        <taxon>Bacteria</taxon>
        <taxon>Pseudomonadati</taxon>
        <taxon>Thermodesulfobacteriota</taxon>
        <taxon>Desulfobacteria</taxon>
        <taxon>Desulfobacterales</taxon>
        <taxon>Desulfobacteraceae</taxon>
        <taxon>Candidatus Magnetoglobus</taxon>
    </lineage>
</organism>
<feature type="region of interest" description="Disordered" evidence="1">
    <location>
        <begin position="242"/>
        <end position="275"/>
    </location>
</feature>
<dbReference type="Proteomes" id="UP000189670">
    <property type="component" value="Unassembled WGS sequence"/>
</dbReference>
<proteinExistence type="predicted"/>
<dbReference type="CDD" id="cd06260">
    <property type="entry name" value="DUF820-like"/>
    <property type="match status" value="1"/>
</dbReference>
<dbReference type="PANTHER" id="PTHR33352:SF3">
    <property type="entry name" value="SLR1612 PROTEIN"/>
    <property type="match status" value="1"/>
</dbReference>
<dbReference type="Gene3D" id="3.90.1570.10">
    <property type="entry name" value="tt1808, chain A"/>
    <property type="match status" value="1"/>
</dbReference>
<evidence type="ECO:0000313" key="3">
    <source>
        <dbReference type="EMBL" id="ETR70219.1"/>
    </source>
</evidence>
<evidence type="ECO:0000256" key="1">
    <source>
        <dbReference type="SAM" id="MobiDB-lite"/>
    </source>
</evidence>
<feature type="domain" description="Putative restriction endonuclease" evidence="2">
    <location>
        <begin position="77"/>
        <end position="184"/>
    </location>
</feature>
<sequence>MYESPVRYETKPLNDDYSPKVCEYTIPYRIGTKHEFQYDYDSLITEDDEPVDNLFSERQMKFLTDALYTSWTINRPFLACANVGIYDDPPIAPPIVPDVLLSMDVIPAKNIWEKKNRCYMIDVFKKPPDLVIEVVSNRTGNERTSKFHRYESMDIKYYVIFDPDKCIFKTSLHVYRLHNGKYKAFPWKQIQSNGIWFPDLQLGLKVHQSIYQKMDTEWLLWSNHDGDILLSGEQKAKFEFERAEDEKQRAEKEKQRAEKEKQRAEKEKQCAEKENNVLKRKSNVLKMKNNVLKMKNNVLTQLKNSICLKNSVPMKLNRPLRMP</sequence>
<accession>A0A1V1P5P6</accession>
<dbReference type="AlphaFoldDB" id="A0A1V1P5P6"/>
<dbReference type="Pfam" id="PF05685">
    <property type="entry name" value="Uma2"/>
    <property type="match status" value="1"/>
</dbReference>
<dbReference type="PANTHER" id="PTHR33352">
    <property type="entry name" value="SLR1095 PROTEIN"/>
    <property type="match status" value="1"/>
</dbReference>
<gene>
    <name evidence="3" type="ORF">OMM_03403</name>
</gene>
<dbReference type="InterPro" id="IPR012296">
    <property type="entry name" value="Nuclease_put_TT1808"/>
</dbReference>
<dbReference type="SUPFAM" id="SSF52980">
    <property type="entry name" value="Restriction endonuclease-like"/>
    <property type="match status" value="1"/>
</dbReference>
<evidence type="ECO:0000313" key="4">
    <source>
        <dbReference type="Proteomes" id="UP000189670"/>
    </source>
</evidence>
<dbReference type="EMBL" id="ATBP01000464">
    <property type="protein sequence ID" value="ETR70219.1"/>
    <property type="molecule type" value="Genomic_DNA"/>
</dbReference>
<dbReference type="InterPro" id="IPR011335">
    <property type="entry name" value="Restrct_endonuc-II-like"/>
</dbReference>
<comment type="caution">
    <text evidence="3">The sequence shown here is derived from an EMBL/GenBank/DDBJ whole genome shotgun (WGS) entry which is preliminary data.</text>
</comment>
<dbReference type="InterPro" id="IPR008538">
    <property type="entry name" value="Uma2"/>
</dbReference>